<evidence type="ECO:0000313" key="11">
    <source>
        <dbReference type="EMBL" id="SAL84816.1"/>
    </source>
</evidence>
<evidence type="ECO:0000313" key="12">
    <source>
        <dbReference type="Proteomes" id="UP000055019"/>
    </source>
</evidence>
<dbReference type="InterPro" id="IPR005829">
    <property type="entry name" value="Sugar_transporter_CS"/>
</dbReference>
<dbReference type="PANTHER" id="PTHR43528:SF8">
    <property type="entry name" value="BLR0239 PROTEIN"/>
    <property type="match status" value="1"/>
</dbReference>
<evidence type="ECO:0000256" key="2">
    <source>
        <dbReference type="ARBA" id="ARBA00008240"/>
    </source>
</evidence>
<dbReference type="InterPro" id="IPR036259">
    <property type="entry name" value="MFS_trans_sf"/>
</dbReference>
<evidence type="ECO:0000256" key="4">
    <source>
        <dbReference type="ARBA" id="ARBA00022475"/>
    </source>
</evidence>
<keyword evidence="4" id="KW-1003">Cell membrane</keyword>
<dbReference type="InterPro" id="IPR011701">
    <property type="entry name" value="MFS"/>
</dbReference>
<keyword evidence="8 9" id="KW-0472">Membrane</keyword>
<feature type="transmembrane region" description="Helical" evidence="9">
    <location>
        <begin position="21"/>
        <end position="47"/>
    </location>
</feature>
<feature type="transmembrane region" description="Helical" evidence="9">
    <location>
        <begin position="156"/>
        <end position="178"/>
    </location>
</feature>
<comment type="subcellular location">
    <subcellularLocation>
        <location evidence="1">Cell membrane</location>
        <topology evidence="1">Multi-pass membrane protein</topology>
    </subcellularLocation>
</comment>
<dbReference type="Proteomes" id="UP000055019">
    <property type="component" value="Unassembled WGS sequence"/>
</dbReference>
<evidence type="ECO:0000256" key="1">
    <source>
        <dbReference type="ARBA" id="ARBA00004651"/>
    </source>
</evidence>
<name>A0A158KUG9_9BURK</name>
<dbReference type="InterPro" id="IPR020846">
    <property type="entry name" value="MFS_dom"/>
</dbReference>
<feature type="transmembrane region" description="Helical" evidence="9">
    <location>
        <begin position="53"/>
        <end position="70"/>
    </location>
</feature>
<keyword evidence="12" id="KW-1185">Reference proteome</keyword>
<dbReference type="AlphaFoldDB" id="A0A158KUG9"/>
<dbReference type="PROSITE" id="PS00217">
    <property type="entry name" value="SUGAR_TRANSPORT_2"/>
    <property type="match status" value="1"/>
</dbReference>
<dbReference type="Gene3D" id="1.20.1250.20">
    <property type="entry name" value="MFS general substrate transporter like domains"/>
    <property type="match status" value="2"/>
</dbReference>
<keyword evidence="5 9" id="KW-0812">Transmembrane</keyword>
<dbReference type="OrthoDB" id="6766492at2"/>
<feature type="transmembrane region" description="Helical" evidence="9">
    <location>
        <begin position="91"/>
        <end position="114"/>
    </location>
</feature>
<reference evidence="11" key="1">
    <citation type="submission" date="2016-01" db="EMBL/GenBank/DDBJ databases">
        <authorList>
            <person name="Peeters C."/>
        </authorList>
    </citation>
    <scope>NUCLEOTIDE SEQUENCE [LARGE SCALE GENOMIC DNA]</scope>
    <source>
        <strain evidence="11">LMG 29317</strain>
    </source>
</reference>
<feature type="transmembrane region" description="Helical" evidence="9">
    <location>
        <begin position="304"/>
        <end position="325"/>
    </location>
</feature>
<dbReference type="GO" id="GO:0005886">
    <property type="term" value="C:plasma membrane"/>
    <property type="evidence" value="ECO:0007669"/>
    <property type="project" value="UniProtKB-SubCell"/>
</dbReference>
<proteinExistence type="inferred from homology"/>
<keyword evidence="3" id="KW-0813">Transport</keyword>
<evidence type="ECO:0000259" key="10">
    <source>
        <dbReference type="PROSITE" id="PS50850"/>
    </source>
</evidence>
<protein>
    <submittedName>
        <fullName evidence="11">Major facilitator family transporter</fullName>
    </submittedName>
</protein>
<gene>
    <name evidence="11" type="ORF">AWB74_07068</name>
</gene>
<keyword evidence="6" id="KW-0769">Symport</keyword>
<feature type="transmembrane region" description="Helical" evidence="9">
    <location>
        <begin position="399"/>
        <end position="419"/>
    </location>
</feature>
<dbReference type="SUPFAM" id="SSF103473">
    <property type="entry name" value="MFS general substrate transporter"/>
    <property type="match status" value="1"/>
</dbReference>
<keyword evidence="7 9" id="KW-1133">Transmembrane helix</keyword>
<dbReference type="InterPro" id="IPR051084">
    <property type="entry name" value="H+-coupled_symporters"/>
</dbReference>
<evidence type="ECO:0000256" key="3">
    <source>
        <dbReference type="ARBA" id="ARBA00022448"/>
    </source>
</evidence>
<feature type="transmembrane region" description="Helical" evidence="9">
    <location>
        <begin position="331"/>
        <end position="356"/>
    </location>
</feature>
<sequence length="437" mass="47022">MSHDLALSRAQRGKFRRILASALVGNMLEFYDLFIYGFLAAIIAKVFFPTGDAYTSMLATAATFGISYFIRPLGAVMIGSYSDRRGRKAAMMLTIWLMALGTFVIACAPTYAMLGAGGTLILVFGKFLQGFSAGGEFGSTVSFVTEHAPKGMKGYFASYQVVGIGLATGLASIVGLVTTRLMTPDTLSSWGWRVPFLIGLAIVPFGYWIRRRVDETPEFEASRHEHNPLRETLATSKARIAAAIGLYSLAASTNYLLGVFIPLYAHKVLGLSAGDSMLGAIGYSIAQIFLPPVFGALSDRVGRLTLITAGTLLTATLAMPAFHLMVAQPTVGVYVFCITGLTACVMVFQGAMPAFVAELFPHGTRTTCIAIVHNLTFAVFGGLSLMICTWLANETGSKFVPAWYVMVTAVLALGCILWFRLRSQSAHIEESRALNNA</sequence>
<evidence type="ECO:0000256" key="8">
    <source>
        <dbReference type="ARBA" id="ARBA00023136"/>
    </source>
</evidence>
<feature type="transmembrane region" description="Helical" evidence="9">
    <location>
        <begin position="368"/>
        <end position="393"/>
    </location>
</feature>
<feature type="transmembrane region" description="Helical" evidence="9">
    <location>
        <begin position="190"/>
        <end position="209"/>
    </location>
</feature>
<feature type="domain" description="Major facilitator superfamily (MFS) profile" evidence="10">
    <location>
        <begin position="18"/>
        <end position="426"/>
    </location>
</feature>
<comment type="similarity">
    <text evidence="2">Belongs to the major facilitator superfamily. Metabolite:H+ Symporter (MHS) family (TC 2.A.1.6) family.</text>
</comment>
<evidence type="ECO:0000256" key="5">
    <source>
        <dbReference type="ARBA" id="ARBA00022692"/>
    </source>
</evidence>
<feature type="transmembrane region" description="Helical" evidence="9">
    <location>
        <begin position="277"/>
        <end position="297"/>
    </location>
</feature>
<dbReference type="EMBL" id="FCOM02000055">
    <property type="protein sequence ID" value="SAL84816.1"/>
    <property type="molecule type" value="Genomic_DNA"/>
</dbReference>
<evidence type="ECO:0000256" key="6">
    <source>
        <dbReference type="ARBA" id="ARBA00022847"/>
    </source>
</evidence>
<accession>A0A158KUG9</accession>
<evidence type="ECO:0000256" key="7">
    <source>
        <dbReference type="ARBA" id="ARBA00022989"/>
    </source>
</evidence>
<comment type="caution">
    <text evidence="11">The sequence shown here is derived from an EMBL/GenBank/DDBJ whole genome shotgun (WGS) entry which is preliminary data.</text>
</comment>
<dbReference type="PROSITE" id="PS50850">
    <property type="entry name" value="MFS"/>
    <property type="match status" value="1"/>
</dbReference>
<dbReference type="Pfam" id="PF07690">
    <property type="entry name" value="MFS_1"/>
    <property type="match status" value="1"/>
</dbReference>
<organism evidence="11 12">
    <name type="scientific">Caballeronia arvi</name>
    <dbReference type="NCBI Taxonomy" id="1777135"/>
    <lineage>
        <taxon>Bacteria</taxon>
        <taxon>Pseudomonadati</taxon>
        <taxon>Pseudomonadota</taxon>
        <taxon>Betaproteobacteria</taxon>
        <taxon>Burkholderiales</taxon>
        <taxon>Burkholderiaceae</taxon>
        <taxon>Caballeronia</taxon>
    </lineage>
</organism>
<dbReference type="GO" id="GO:0015293">
    <property type="term" value="F:symporter activity"/>
    <property type="evidence" value="ECO:0007669"/>
    <property type="project" value="UniProtKB-KW"/>
</dbReference>
<feature type="transmembrane region" description="Helical" evidence="9">
    <location>
        <begin position="240"/>
        <end position="265"/>
    </location>
</feature>
<dbReference type="RefSeq" id="WP_061151264.1">
    <property type="nucleotide sequence ID" value="NZ_FCOM02000055.1"/>
</dbReference>
<dbReference type="PANTHER" id="PTHR43528">
    <property type="entry name" value="ALPHA-KETOGLUTARATE PERMEASE"/>
    <property type="match status" value="1"/>
</dbReference>
<evidence type="ECO:0000256" key="9">
    <source>
        <dbReference type="SAM" id="Phobius"/>
    </source>
</evidence>